<gene>
    <name evidence="2" type="ORF">NK662_22930</name>
</gene>
<name>A0AA41XDI0_9BACI</name>
<proteinExistence type="predicted"/>
<evidence type="ECO:0000256" key="1">
    <source>
        <dbReference type="SAM" id="Phobius"/>
    </source>
</evidence>
<reference evidence="2" key="1">
    <citation type="submission" date="2022-07" db="EMBL/GenBank/DDBJ databases">
        <authorList>
            <person name="Li W.-J."/>
            <person name="Deng Q.-Q."/>
        </authorList>
    </citation>
    <scope>NUCLEOTIDE SEQUENCE</scope>
    <source>
        <strain evidence="2">SYSU M60031</strain>
    </source>
</reference>
<dbReference type="EMBL" id="JANCLT010000027">
    <property type="protein sequence ID" value="MCP8971374.1"/>
    <property type="molecule type" value="Genomic_DNA"/>
</dbReference>
<comment type="caution">
    <text evidence="2">The sequence shown here is derived from an EMBL/GenBank/DDBJ whole genome shotgun (WGS) entry which is preliminary data.</text>
</comment>
<keyword evidence="1" id="KW-0812">Transmembrane</keyword>
<keyword evidence="3" id="KW-1185">Reference proteome</keyword>
<organism evidence="2 3">
    <name type="scientific">Ectobacillus ponti</name>
    <dbReference type="NCBI Taxonomy" id="2961894"/>
    <lineage>
        <taxon>Bacteria</taxon>
        <taxon>Bacillati</taxon>
        <taxon>Bacillota</taxon>
        <taxon>Bacilli</taxon>
        <taxon>Bacillales</taxon>
        <taxon>Bacillaceae</taxon>
        <taxon>Ectobacillus</taxon>
    </lineage>
</organism>
<evidence type="ECO:0000313" key="2">
    <source>
        <dbReference type="EMBL" id="MCP8971374.1"/>
    </source>
</evidence>
<feature type="transmembrane region" description="Helical" evidence="1">
    <location>
        <begin position="34"/>
        <end position="55"/>
    </location>
</feature>
<sequence length="65" mass="7570">MRGSPRFMAVLYFLLGCVFTYLATDSIKTSVWEFYPLLLIVMATFDFGLAIRLLFFRRPANRPSK</sequence>
<protein>
    <submittedName>
        <fullName evidence="2">YdiK family protein</fullName>
    </submittedName>
</protein>
<dbReference type="Pfam" id="PF14146">
    <property type="entry name" value="DUF4305"/>
    <property type="match status" value="1"/>
</dbReference>
<keyword evidence="1" id="KW-1133">Transmembrane helix</keyword>
<dbReference type="RefSeq" id="WP_254761302.1">
    <property type="nucleotide sequence ID" value="NZ_JANCLT010000027.1"/>
</dbReference>
<dbReference type="AlphaFoldDB" id="A0AA41XDI0"/>
<dbReference type="InterPro" id="IPR025426">
    <property type="entry name" value="DUF4305"/>
</dbReference>
<keyword evidence="1" id="KW-0472">Membrane</keyword>
<evidence type="ECO:0000313" key="3">
    <source>
        <dbReference type="Proteomes" id="UP001156102"/>
    </source>
</evidence>
<dbReference type="Proteomes" id="UP001156102">
    <property type="component" value="Unassembled WGS sequence"/>
</dbReference>
<accession>A0AA41XDI0</accession>
<dbReference type="PROSITE" id="PS51257">
    <property type="entry name" value="PROKAR_LIPOPROTEIN"/>
    <property type="match status" value="1"/>
</dbReference>